<feature type="region of interest" description="Disordered" evidence="2">
    <location>
        <begin position="34"/>
        <end position="57"/>
    </location>
</feature>
<evidence type="ECO:0000313" key="4">
    <source>
        <dbReference type="Proteomes" id="UP000654345"/>
    </source>
</evidence>
<dbReference type="Proteomes" id="UP000654345">
    <property type="component" value="Unassembled WGS sequence"/>
</dbReference>
<dbReference type="SUPFAM" id="SSF159127">
    <property type="entry name" value="HupF/HypC-like"/>
    <property type="match status" value="1"/>
</dbReference>
<comment type="similarity">
    <text evidence="1">Belongs to the HupF/HypC family.</text>
</comment>
<gene>
    <name evidence="3" type="ORF">KSB_00700</name>
</gene>
<accession>A0ABQ3UGP8</accession>
<evidence type="ECO:0000256" key="1">
    <source>
        <dbReference type="ARBA" id="ARBA00006018"/>
    </source>
</evidence>
<evidence type="ECO:0008006" key="5">
    <source>
        <dbReference type="Google" id="ProtNLM"/>
    </source>
</evidence>
<keyword evidence="4" id="KW-1185">Reference proteome</keyword>
<organism evidence="3 4">
    <name type="scientific">Ktedonobacter robiniae</name>
    <dbReference type="NCBI Taxonomy" id="2778365"/>
    <lineage>
        <taxon>Bacteria</taxon>
        <taxon>Bacillati</taxon>
        <taxon>Chloroflexota</taxon>
        <taxon>Ktedonobacteria</taxon>
        <taxon>Ktedonobacterales</taxon>
        <taxon>Ktedonobacteraceae</taxon>
        <taxon>Ktedonobacter</taxon>
    </lineage>
</organism>
<dbReference type="EMBL" id="BNJG01000001">
    <property type="protein sequence ID" value="GHO51595.1"/>
    <property type="molecule type" value="Genomic_DNA"/>
</dbReference>
<evidence type="ECO:0000313" key="3">
    <source>
        <dbReference type="EMBL" id="GHO51595.1"/>
    </source>
</evidence>
<dbReference type="RefSeq" id="WP_201368591.1">
    <property type="nucleotide sequence ID" value="NZ_BNJG01000001.1"/>
</dbReference>
<dbReference type="Gene3D" id="2.30.30.140">
    <property type="match status" value="1"/>
</dbReference>
<dbReference type="Pfam" id="PF01455">
    <property type="entry name" value="HupF_HypC"/>
    <property type="match status" value="1"/>
</dbReference>
<proteinExistence type="inferred from homology"/>
<comment type="caution">
    <text evidence="3">The sequence shown here is derived from an EMBL/GenBank/DDBJ whole genome shotgun (WGS) entry which is preliminary data.</text>
</comment>
<dbReference type="InterPro" id="IPR001109">
    <property type="entry name" value="Hydrogenase_HupF/HypC"/>
</dbReference>
<sequence length="121" mass="13124">MNSEENINTQDVLFENTKHLSSLPVREESAVVRSHGVWSEQTPPMPAGTSPESHCLTCSDEPQAARVISLDEEETGFALVEAQEHIERVDVSLLPHVAPGDTLLIHGGVAIAHPGVRPSER</sequence>
<reference evidence="3 4" key="1">
    <citation type="journal article" date="2021" name="Int. J. Syst. Evol. Microbiol.">
        <title>Reticulibacter mediterranei gen. nov., sp. nov., within the new family Reticulibacteraceae fam. nov., and Ktedonospora formicarum gen. nov., sp. nov., Ktedonobacter robiniae sp. nov., Dictyobacter formicarum sp. nov. and Dictyobacter arantiisoli sp. nov., belonging to the class Ktedonobacteria.</title>
        <authorList>
            <person name="Yabe S."/>
            <person name="Zheng Y."/>
            <person name="Wang C.M."/>
            <person name="Sakai Y."/>
            <person name="Abe K."/>
            <person name="Yokota A."/>
            <person name="Donadio S."/>
            <person name="Cavaletti L."/>
            <person name="Monciardini P."/>
        </authorList>
    </citation>
    <scope>NUCLEOTIDE SEQUENCE [LARGE SCALE GENOMIC DNA]</scope>
    <source>
        <strain evidence="3 4">SOSP1-30</strain>
    </source>
</reference>
<name>A0ABQ3UGP8_9CHLR</name>
<protein>
    <recommendedName>
        <fullName evidence="5">HypC/HybG/HupF family hydrogenase formation chaperone</fullName>
    </recommendedName>
</protein>
<evidence type="ECO:0000256" key="2">
    <source>
        <dbReference type="SAM" id="MobiDB-lite"/>
    </source>
</evidence>